<keyword evidence="1" id="KW-1133">Transmembrane helix</keyword>
<reference evidence="2 3" key="1">
    <citation type="journal article" date="2015" name="Stand. Genomic Sci.">
        <title>High quality draft genome sequence of the moderately halophilic bacterium Pontibacillus yanchengensis Y32(T) and comparison among Pontibacillus genomes.</title>
        <authorList>
            <person name="Huang J."/>
            <person name="Qiao Z.X."/>
            <person name="Tang J.W."/>
            <person name="Wang G."/>
        </authorList>
    </citation>
    <scope>NUCLEOTIDE SEQUENCE [LARGE SCALE GENOMIC DNA]</scope>
    <source>
        <strain evidence="2 3">Y32</strain>
    </source>
</reference>
<organism evidence="2 3">
    <name type="scientific">Pontibacillus yanchengensis Y32</name>
    <dbReference type="NCBI Taxonomy" id="1385514"/>
    <lineage>
        <taxon>Bacteria</taxon>
        <taxon>Bacillati</taxon>
        <taxon>Bacillota</taxon>
        <taxon>Bacilli</taxon>
        <taxon>Bacillales</taxon>
        <taxon>Bacillaceae</taxon>
        <taxon>Pontibacillus</taxon>
    </lineage>
</organism>
<dbReference type="OrthoDB" id="2971941at2"/>
<evidence type="ECO:0000313" key="3">
    <source>
        <dbReference type="Proteomes" id="UP000030147"/>
    </source>
</evidence>
<dbReference type="eggNOG" id="ENOG5031SCS">
    <property type="taxonomic scope" value="Bacteria"/>
</dbReference>
<dbReference type="Proteomes" id="UP000030147">
    <property type="component" value="Unassembled WGS sequence"/>
</dbReference>
<protein>
    <submittedName>
        <fullName evidence="2">Flagellar basal body rod protein</fullName>
    </submittedName>
</protein>
<keyword evidence="3" id="KW-1185">Reference proteome</keyword>
<proteinExistence type="predicted"/>
<evidence type="ECO:0000313" key="2">
    <source>
        <dbReference type="EMBL" id="KGP73355.1"/>
    </source>
</evidence>
<dbReference type="AlphaFoldDB" id="A0A0A2TVT1"/>
<dbReference type="RefSeq" id="WP_036817885.1">
    <property type="nucleotide sequence ID" value="NZ_AVBF01000014.1"/>
</dbReference>
<name>A0A0A2TVT1_9BACI</name>
<keyword evidence="2" id="KW-0282">Flagellum</keyword>
<accession>A0A0A2TVT1</accession>
<gene>
    <name evidence="2" type="ORF">N782_05625</name>
</gene>
<dbReference type="STRING" id="1385514.N782_05625"/>
<evidence type="ECO:0000256" key="1">
    <source>
        <dbReference type="SAM" id="Phobius"/>
    </source>
</evidence>
<comment type="caution">
    <text evidence="2">The sequence shown here is derived from an EMBL/GenBank/DDBJ whole genome shotgun (WGS) entry which is preliminary data.</text>
</comment>
<keyword evidence="2" id="KW-0969">Cilium</keyword>
<keyword evidence="1" id="KW-0472">Membrane</keyword>
<dbReference type="EMBL" id="AVBF01000014">
    <property type="protein sequence ID" value="KGP73355.1"/>
    <property type="molecule type" value="Genomic_DNA"/>
</dbReference>
<keyword evidence="2" id="KW-0966">Cell projection</keyword>
<sequence length="120" mass="13552">MKQFLWFIAGLVALSLVLANLGPMILLGVSVWLLYIIFKKFMKTDSTAKKVLWVILGLIVLSITVSNLYALIGVAAAYVLYVLYKGWKSKKNDHVVGDSIQKDDDPFINFEKQWAELNKS</sequence>
<feature type="transmembrane region" description="Helical" evidence="1">
    <location>
        <begin position="51"/>
        <end position="84"/>
    </location>
</feature>
<keyword evidence="1" id="KW-0812">Transmembrane</keyword>